<dbReference type="Proteomes" id="UP000807353">
    <property type="component" value="Unassembled WGS sequence"/>
</dbReference>
<reference evidence="1" key="1">
    <citation type="submission" date="2020-11" db="EMBL/GenBank/DDBJ databases">
        <authorList>
            <consortium name="DOE Joint Genome Institute"/>
            <person name="Ahrendt S."/>
            <person name="Riley R."/>
            <person name="Andreopoulos W."/>
            <person name="Labutti K."/>
            <person name="Pangilinan J."/>
            <person name="Ruiz-Duenas F.J."/>
            <person name="Barrasa J.M."/>
            <person name="Sanchez-Garcia M."/>
            <person name="Camarero S."/>
            <person name="Miyauchi S."/>
            <person name="Serrano A."/>
            <person name="Linde D."/>
            <person name="Babiker R."/>
            <person name="Drula E."/>
            <person name="Ayuso-Fernandez I."/>
            <person name="Pacheco R."/>
            <person name="Padilla G."/>
            <person name="Ferreira P."/>
            <person name="Barriuso J."/>
            <person name="Kellner H."/>
            <person name="Castanera R."/>
            <person name="Alfaro M."/>
            <person name="Ramirez L."/>
            <person name="Pisabarro A.G."/>
            <person name="Kuo A."/>
            <person name="Tritt A."/>
            <person name="Lipzen A."/>
            <person name="He G."/>
            <person name="Yan M."/>
            <person name="Ng V."/>
            <person name="Cullen D."/>
            <person name="Martin F."/>
            <person name="Rosso M.-N."/>
            <person name="Henrissat B."/>
            <person name="Hibbett D."/>
            <person name="Martinez A.T."/>
            <person name="Grigoriev I.V."/>
        </authorList>
    </citation>
    <scope>NUCLEOTIDE SEQUENCE</scope>
    <source>
        <strain evidence="1">CBS 247.69</strain>
    </source>
</reference>
<sequence length="88" mass="9522">MLHSAENLGSSKKSSTLDQSSAYRASGSGMVIVILLAGVGTRERVSESGRHPKARESCTTTDPDWIFCDNLSSLWRGPPSYGFWVSEA</sequence>
<gene>
    <name evidence="1" type="ORF">BDZ94DRAFT_1269341</name>
</gene>
<proteinExistence type="predicted"/>
<accession>A0A9P5Y0C0</accession>
<evidence type="ECO:0000313" key="2">
    <source>
        <dbReference type="Proteomes" id="UP000807353"/>
    </source>
</evidence>
<organism evidence="1 2">
    <name type="scientific">Collybia nuda</name>
    <dbReference type="NCBI Taxonomy" id="64659"/>
    <lineage>
        <taxon>Eukaryota</taxon>
        <taxon>Fungi</taxon>
        <taxon>Dikarya</taxon>
        <taxon>Basidiomycota</taxon>
        <taxon>Agaricomycotina</taxon>
        <taxon>Agaricomycetes</taxon>
        <taxon>Agaricomycetidae</taxon>
        <taxon>Agaricales</taxon>
        <taxon>Tricholomatineae</taxon>
        <taxon>Clitocybaceae</taxon>
        <taxon>Collybia</taxon>
    </lineage>
</organism>
<dbReference type="EMBL" id="MU150326">
    <property type="protein sequence ID" value="KAF9458986.1"/>
    <property type="molecule type" value="Genomic_DNA"/>
</dbReference>
<dbReference type="AlphaFoldDB" id="A0A9P5Y0C0"/>
<protein>
    <submittedName>
        <fullName evidence="1">Uncharacterized protein</fullName>
    </submittedName>
</protein>
<comment type="caution">
    <text evidence="1">The sequence shown here is derived from an EMBL/GenBank/DDBJ whole genome shotgun (WGS) entry which is preliminary data.</text>
</comment>
<name>A0A9P5Y0C0_9AGAR</name>
<keyword evidence="2" id="KW-1185">Reference proteome</keyword>
<evidence type="ECO:0000313" key="1">
    <source>
        <dbReference type="EMBL" id="KAF9458986.1"/>
    </source>
</evidence>